<evidence type="ECO:0000313" key="2">
    <source>
        <dbReference type="Proteomes" id="UP001605918"/>
    </source>
</evidence>
<name>A0ABW7DDN1_9PSED</name>
<comment type="caution">
    <text evidence="1">The sequence shown here is derived from an EMBL/GenBank/DDBJ whole genome shotgun (WGS) entry which is preliminary data.</text>
</comment>
<sequence length="199" mass="22647">MEPKTVLAHLNTVVTDRTYRTLEAIYEVCQEQLEQGKSDFSYTTVARLGEKRGVPKAQSIRNASGVHYRALIESFSAAAPAKKPKYTNADSDAWIDELPTARHRLLVQILKSELAESRRLIKEVVPPSLEIYVDDRTSSKAKFKLDEGERRALEHLLSEDFLKAWKLVRGEKGDVRNENGERVFKPGTFDALEKALRYL</sequence>
<proteinExistence type="predicted"/>
<reference evidence="1 2" key="1">
    <citation type="submission" date="2024-10" db="EMBL/GenBank/DDBJ databases">
        <title>Whole genome of Pseudomonas sp Strain RB5.</title>
        <authorList>
            <person name="Selami N."/>
        </authorList>
    </citation>
    <scope>NUCLEOTIDE SEQUENCE [LARGE SCALE GENOMIC DNA]</scope>
    <source>
        <strain evidence="1 2">RB5</strain>
    </source>
</reference>
<gene>
    <name evidence="1" type="primary">gmtX</name>
    <name evidence="1" type="ORF">ACGSLL_17535</name>
</gene>
<keyword evidence="2" id="KW-1185">Reference proteome</keyword>
<organism evidence="1 2">
    <name type="scientific">Pseudomonas retamae</name>
    <dbReference type="NCBI Taxonomy" id="702110"/>
    <lineage>
        <taxon>Bacteria</taxon>
        <taxon>Pseudomonadati</taxon>
        <taxon>Pseudomonadota</taxon>
        <taxon>Gammaproteobacteria</taxon>
        <taxon>Pseudomonadales</taxon>
        <taxon>Pseudomonadaceae</taxon>
        <taxon>Pseudomonas</taxon>
    </lineage>
</organism>
<dbReference type="RefSeq" id="WP_394507309.1">
    <property type="nucleotide sequence ID" value="NZ_JBIEIL010000008.1"/>
</dbReference>
<protein>
    <submittedName>
        <fullName evidence="1">Gamma-mobile-trio protein GmtX</fullName>
    </submittedName>
</protein>
<dbReference type="EMBL" id="JBIEIL010000008">
    <property type="protein sequence ID" value="MFG6206166.1"/>
    <property type="molecule type" value="Genomic_DNA"/>
</dbReference>
<dbReference type="NCBIfam" id="NF040692">
    <property type="entry name" value="recomb_assoc"/>
    <property type="match status" value="1"/>
</dbReference>
<accession>A0ABW7DDN1</accession>
<dbReference type="InterPro" id="IPR048061">
    <property type="entry name" value="GmtX-like"/>
</dbReference>
<dbReference type="Proteomes" id="UP001605918">
    <property type="component" value="Unassembled WGS sequence"/>
</dbReference>
<evidence type="ECO:0000313" key="1">
    <source>
        <dbReference type="EMBL" id="MFG6206166.1"/>
    </source>
</evidence>